<comment type="caution">
    <text evidence="1">The sequence shown here is derived from an EMBL/GenBank/DDBJ whole genome shotgun (WGS) entry which is preliminary data.</text>
</comment>
<evidence type="ECO:0000313" key="2">
    <source>
        <dbReference type="Proteomes" id="UP000517694"/>
    </source>
</evidence>
<dbReference type="PANTHER" id="PTHR39624:SF2">
    <property type="entry name" value="OSMC-LIKE PROTEIN"/>
    <property type="match status" value="1"/>
</dbReference>
<dbReference type="EMBL" id="JACMHY010000007">
    <property type="protein sequence ID" value="MBC2867012.1"/>
    <property type="molecule type" value="Genomic_DNA"/>
</dbReference>
<proteinExistence type="predicted"/>
<organism evidence="1 2">
    <name type="scientific">Streptomyces mexicanus</name>
    <dbReference type="NCBI Taxonomy" id="178566"/>
    <lineage>
        <taxon>Bacteria</taxon>
        <taxon>Bacillati</taxon>
        <taxon>Actinomycetota</taxon>
        <taxon>Actinomycetes</taxon>
        <taxon>Kitasatosporales</taxon>
        <taxon>Streptomycetaceae</taxon>
        <taxon>Streptomyces</taxon>
    </lineage>
</organism>
<name>A0A7X1I1B7_9ACTN</name>
<dbReference type="InterPro" id="IPR036102">
    <property type="entry name" value="OsmC/Ohrsf"/>
</dbReference>
<keyword evidence="2" id="KW-1185">Reference proteome</keyword>
<accession>A0A7X1I1B7</accession>
<dbReference type="AlphaFoldDB" id="A0A7X1I1B7"/>
<gene>
    <name evidence="1" type="ORF">H1R13_19175</name>
</gene>
<protein>
    <submittedName>
        <fullName evidence="1">OsmC family protein</fullName>
    </submittedName>
</protein>
<dbReference type="Pfam" id="PF02566">
    <property type="entry name" value="OsmC"/>
    <property type="match status" value="1"/>
</dbReference>
<reference evidence="1 2" key="1">
    <citation type="submission" date="2020-08" db="EMBL/GenBank/DDBJ databases">
        <title>Whole-Genome Sequence of French Clinical Streptomyces mexicanus Strain Q0842.</title>
        <authorList>
            <person name="Boxberger M."/>
            <person name="La Scola B."/>
        </authorList>
    </citation>
    <scope>NUCLEOTIDE SEQUENCE [LARGE SCALE GENOMIC DNA]</scope>
    <source>
        <strain evidence="1 2">Marseille-Q0842</strain>
    </source>
</reference>
<dbReference type="Gene3D" id="3.30.300.20">
    <property type="match status" value="1"/>
</dbReference>
<sequence>MGRVVLETACTPRDEGGLWVSMTPEEARSLAALLLVQAAAVDPVPCGASGQVEVVPVVGDAYEVHVRGHVVTVGRPHSDAAGDTAPTPVELFVSSVAACAAQHAGHFLDWHCVSRDGLRVQGTFRMADDRPARVSEISLTVQAPALPEERLAALRAVISHCTVSSTLARPPEMHVKVVREAPRGATAPSRPGSVR</sequence>
<dbReference type="OrthoDB" id="9811389at2"/>
<evidence type="ECO:0000313" key="1">
    <source>
        <dbReference type="EMBL" id="MBC2867012.1"/>
    </source>
</evidence>
<dbReference type="InterPro" id="IPR003718">
    <property type="entry name" value="OsmC/Ohr_fam"/>
</dbReference>
<dbReference type="SUPFAM" id="SSF82784">
    <property type="entry name" value="OsmC-like"/>
    <property type="match status" value="1"/>
</dbReference>
<dbReference type="Proteomes" id="UP000517694">
    <property type="component" value="Unassembled WGS sequence"/>
</dbReference>
<dbReference type="PANTHER" id="PTHR39624">
    <property type="entry name" value="PROTEIN INVOLVED IN RIMO-MEDIATED BETA-METHYLTHIOLATION OF RIBOSOMAL PROTEIN S12 YCAO"/>
    <property type="match status" value="1"/>
</dbReference>
<dbReference type="InterPro" id="IPR015946">
    <property type="entry name" value="KH_dom-like_a/b"/>
</dbReference>